<dbReference type="EMBL" id="CP146256">
    <property type="protein sequence ID" value="XAH74827.1"/>
    <property type="molecule type" value="Genomic_DNA"/>
</dbReference>
<dbReference type="PROSITE" id="PS01124">
    <property type="entry name" value="HTH_ARAC_FAMILY_2"/>
    <property type="match status" value="1"/>
</dbReference>
<dbReference type="SMART" id="SM00342">
    <property type="entry name" value="HTH_ARAC"/>
    <property type="match status" value="1"/>
</dbReference>
<organism evidence="5 6">
    <name type="scientific">Kineothrix sedimenti</name>
    <dbReference type="NCBI Taxonomy" id="3123317"/>
    <lineage>
        <taxon>Bacteria</taxon>
        <taxon>Bacillati</taxon>
        <taxon>Bacillota</taxon>
        <taxon>Clostridia</taxon>
        <taxon>Lachnospirales</taxon>
        <taxon>Lachnospiraceae</taxon>
        <taxon>Kineothrix</taxon>
    </lineage>
</organism>
<name>A0ABZ3EYT9_9FIRM</name>
<protein>
    <submittedName>
        <fullName evidence="5">AraC family transcriptional regulator</fullName>
    </submittedName>
</protein>
<keyword evidence="3" id="KW-0804">Transcription</keyword>
<reference evidence="5 6" key="1">
    <citation type="submission" date="2024-02" db="EMBL/GenBank/DDBJ databases">
        <title>Bacterial strain from lacustrine sediment.</title>
        <authorList>
            <person name="Petit C."/>
            <person name="Fadhlaoui K."/>
        </authorList>
    </citation>
    <scope>NUCLEOTIDE SEQUENCE [LARGE SCALE GENOMIC DNA]</scope>
    <source>
        <strain evidence="5 6">IPX-CK</strain>
    </source>
</reference>
<dbReference type="RefSeq" id="WP_342758405.1">
    <property type="nucleotide sequence ID" value="NZ_CP146256.1"/>
</dbReference>
<dbReference type="Gene3D" id="1.10.10.60">
    <property type="entry name" value="Homeodomain-like"/>
    <property type="match status" value="2"/>
</dbReference>
<keyword evidence="1" id="KW-0805">Transcription regulation</keyword>
<keyword evidence="6" id="KW-1185">Reference proteome</keyword>
<keyword evidence="2" id="KW-0238">DNA-binding</keyword>
<gene>
    <name evidence="5" type="ORF">V6984_03420</name>
</gene>
<feature type="domain" description="HTH araC/xylS-type" evidence="4">
    <location>
        <begin position="170"/>
        <end position="268"/>
    </location>
</feature>
<dbReference type="Pfam" id="PF12833">
    <property type="entry name" value="HTH_18"/>
    <property type="match status" value="1"/>
</dbReference>
<dbReference type="Proteomes" id="UP001451571">
    <property type="component" value="Chromosome"/>
</dbReference>
<proteinExistence type="predicted"/>
<dbReference type="InterPro" id="IPR020449">
    <property type="entry name" value="Tscrpt_reg_AraC-type_HTH"/>
</dbReference>
<dbReference type="SUPFAM" id="SSF46689">
    <property type="entry name" value="Homeodomain-like"/>
    <property type="match status" value="2"/>
</dbReference>
<evidence type="ECO:0000313" key="5">
    <source>
        <dbReference type="EMBL" id="XAH74827.1"/>
    </source>
</evidence>
<evidence type="ECO:0000259" key="4">
    <source>
        <dbReference type="PROSITE" id="PS01124"/>
    </source>
</evidence>
<dbReference type="InterPro" id="IPR018060">
    <property type="entry name" value="HTH_AraC"/>
</dbReference>
<dbReference type="PANTHER" id="PTHR43280">
    <property type="entry name" value="ARAC-FAMILY TRANSCRIPTIONAL REGULATOR"/>
    <property type="match status" value="1"/>
</dbReference>
<evidence type="ECO:0000313" key="6">
    <source>
        <dbReference type="Proteomes" id="UP001451571"/>
    </source>
</evidence>
<dbReference type="PRINTS" id="PR00032">
    <property type="entry name" value="HTHARAC"/>
</dbReference>
<evidence type="ECO:0000256" key="3">
    <source>
        <dbReference type="ARBA" id="ARBA00023163"/>
    </source>
</evidence>
<dbReference type="InterPro" id="IPR009057">
    <property type="entry name" value="Homeodomain-like_sf"/>
</dbReference>
<accession>A0ABZ3EYT9</accession>
<evidence type="ECO:0000256" key="2">
    <source>
        <dbReference type="ARBA" id="ARBA00023125"/>
    </source>
</evidence>
<dbReference type="PANTHER" id="PTHR43280:SF29">
    <property type="entry name" value="ARAC-FAMILY TRANSCRIPTIONAL REGULATOR"/>
    <property type="match status" value="1"/>
</dbReference>
<sequence>MEFEFNQLVESFAKSDFRVKEVYRYKVEPGRKGRQRTAPFPGILIPISGKAEFGFNGIQYITDPKKIIHGGAEMLLDKKVIGNKELQYMAILYEVKNEHRNGLRLPDTHFELTIGHSPRLKGLLNRLWKISHIPDTLSEFQRETLFRCVLEEIFVCTEKRFVSHDRDLYERISDYIHEHYSEELSVGDLAEMYELTPNRLYYIFHKYAGMGPGDYLILYRMNRAKELLLTTDAYVHEIAGEVGYSDPLYFSRIFQKRIGCSPSELRKVIKE</sequence>
<evidence type="ECO:0000256" key="1">
    <source>
        <dbReference type="ARBA" id="ARBA00023015"/>
    </source>
</evidence>